<feature type="transmembrane region" description="Helical" evidence="1">
    <location>
        <begin position="32"/>
        <end position="53"/>
    </location>
</feature>
<accession>A0AAV4NT52</accession>
<proteinExistence type="predicted"/>
<sequence length="87" mass="10077">VLTQEYGKGPYHRRGDIAHITRARDRAYRMMITTSLTFVLFLIPYAATVVWRLSAPPQLKTWNPACSPSSLRFRVFQLRRAEATHQS</sequence>
<gene>
    <name evidence="2" type="ORF">CDAR_20821</name>
</gene>
<evidence type="ECO:0000313" key="3">
    <source>
        <dbReference type="Proteomes" id="UP001054837"/>
    </source>
</evidence>
<keyword evidence="3" id="KW-1185">Reference proteome</keyword>
<evidence type="ECO:0000256" key="1">
    <source>
        <dbReference type="SAM" id="Phobius"/>
    </source>
</evidence>
<organism evidence="2 3">
    <name type="scientific">Caerostris darwini</name>
    <dbReference type="NCBI Taxonomy" id="1538125"/>
    <lineage>
        <taxon>Eukaryota</taxon>
        <taxon>Metazoa</taxon>
        <taxon>Ecdysozoa</taxon>
        <taxon>Arthropoda</taxon>
        <taxon>Chelicerata</taxon>
        <taxon>Arachnida</taxon>
        <taxon>Araneae</taxon>
        <taxon>Araneomorphae</taxon>
        <taxon>Entelegynae</taxon>
        <taxon>Araneoidea</taxon>
        <taxon>Araneidae</taxon>
        <taxon>Caerostris</taxon>
    </lineage>
</organism>
<dbReference type="Proteomes" id="UP001054837">
    <property type="component" value="Unassembled WGS sequence"/>
</dbReference>
<protein>
    <submittedName>
        <fullName evidence="2">Uncharacterized protein</fullName>
    </submittedName>
</protein>
<evidence type="ECO:0000313" key="2">
    <source>
        <dbReference type="EMBL" id="GIX86930.1"/>
    </source>
</evidence>
<name>A0AAV4NT52_9ARAC</name>
<keyword evidence="1" id="KW-0812">Transmembrane</keyword>
<comment type="caution">
    <text evidence="2">The sequence shown here is derived from an EMBL/GenBank/DDBJ whole genome shotgun (WGS) entry which is preliminary data.</text>
</comment>
<dbReference type="EMBL" id="BPLQ01001941">
    <property type="protein sequence ID" value="GIX86930.1"/>
    <property type="molecule type" value="Genomic_DNA"/>
</dbReference>
<reference evidence="2 3" key="1">
    <citation type="submission" date="2021-06" db="EMBL/GenBank/DDBJ databases">
        <title>Caerostris darwini draft genome.</title>
        <authorList>
            <person name="Kono N."/>
            <person name="Arakawa K."/>
        </authorList>
    </citation>
    <scope>NUCLEOTIDE SEQUENCE [LARGE SCALE GENOMIC DNA]</scope>
</reference>
<keyword evidence="1" id="KW-0472">Membrane</keyword>
<keyword evidence="1" id="KW-1133">Transmembrane helix</keyword>
<feature type="non-terminal residue" evidence="2">
    <location>
        <position position="1"/>
    </location>
</feature>
<dbReference type="AlphaFoldDB" id="A0AAV4NT52"/>